<proteinExistence type="predicted"/>
<protein>
    <submittedName>
        <fullName evidence="1">Uncharacterized protein</fullName>
    </submittedName>
</protein>
<accession>A0ABT7B7D1</accession>
<reference evidence="1 2" key="1">
    <citation type="submission" date="2023-01" db="EMBL/GenBank/DDBJ databases">
        <title>Novel diversity within Roseofilum (Cyanobacteria; Desertifilaceae) from marine benthic mats with descriptions of four novel species.</title>
        <authorList>
            <person name="Wang Y."/>
            <person name="Berthold D.E."/>
            <person name="Hu J."/>
            <person name="Lefler F.W."/>
            <person name="Laughinghouse H.D. IV."/>
        </authorList>
    </citation>
    <scope>NUCLEOTIDE SEQUENCE [LARGE SCALE GENOMIC DNA]</scope>
    <source>
        <strain evidence="1 2">BLCC-M114</strain>
    </source>
</reference>
<evidence type="ECO:0000313" key="2">
    <source>
        <dbReference type="Proteomes" id="UP001235849"/>
    </source>
</evidence>
<gene>
    <name evidence="1" type="ORF">PMG25_08870</name>
</gene>
<comment type="caution">
    <text evidence="1">The sequence shown here is derived from an EMBL/GenBank/DDBJ whole genome shotgun (WGS) entry which is preliminary data.</text>
</comment>
<dbReference type="EMBL" id="JAQOSO010000045">
    <property type="protein sequence ID" value="MDJ1174203.1"/>
    <property type="molecule type" value="Genomic_DNA"/>
</dbReference>
<keyword evidence="2" id="KW-1185">Reference proteome</keyword>
<name>A0ABT7B7D1_9CYAN</name>
<dbReference type="Proteomes" id="UP001235849">
    <property type="component" value="Unassembled WGS sequence"/>
</dbReference>
<dbReference type="RefSeq" id="WP_283766536.1">
    <property type="nucleotide sequence ID" value="NZ_JAQOSO010000045.1"/>
</dbReference>
<sequence length="70" mass="8072">MQFTGQFETHITVSVKDWEEVEKLRQWSAQKGLKCLHILLDRGVTPSQPMLTRWGEGSLTGELDRVKELC</sequence>
<evidence type="ECO:0000313" key="1">
    <source>
        <dbReference type="EMBL" id="MDJ1174203.1"/>
    </source>
</evidence>
<organism evidence="1 2">
    <name type="scientific">Roseofilum capinflatum BLCC-M114</name>
    <dbReference type="NCBI Taxonomy" id="3022440"/>
    <lineage>
        <taxon>Bacteria</taxon>
        <taxon>Bacillati</taxon>
        <taxon>Cyanobacteriota</taxon>
        <taxon>Cyanophyceae</taxon>
        <taxon>Desertifilales</taxon>
        <taxon>Desertifilaceae</taxon>
        <taxon>Roseofilum</taxon>
        <taxon>Roseofilum capinflatum</taxon>
    </lineage>
</organism>